<comment type="similarity">
    <text evidence="1">Belongs to the TRAFAC class YlqF/YawG GTPase family. RsgA subfamily.</text>
</comment>
<comment type="function">
    <text evidence="1">One of several proteins that assist in the late maturation steps of the functional core of the 30S ribosomal subunit. Helps release RbfA from mature subunits. May play a role in the assembly of ribosomal proteins into the subunit. Circularly permuted GTPase that catalyzes slow GTP hydrolysis, GTPase activity is stimulated by the 30S ribosomal subunit.</text>
</comment>
<feature type="binding site" evidence="1">
    <location>
        <position position="246"/>
    </location>
    <ligand>
        <name>Zn(2+)</name>
        <dbReference type="ChEBI" id="CHEBI:29105"/>
    </ligand>
</feature>
<dbReference type="InterPro" id="IPR010914">
    <property type="entry name" value="RsgA_GTPase_dom"/>
</dbReference>
<dbReference type="SUPFAM" id="SSF50249">
    <property type="entry name" value="Nucleic acid-binding proteins"/>
    <property type="match status" value="1"/>
</dbReference>
<comment type="subcellular location">
    <subcellularLocation>
        <location evidence="1">Cytoplasm</location>
    </subcellularLocation>
</comment>
<dbReference type="InterPro" id="IPR027417">
    <property type="entry name" value="P-loop_NTPase"/>
</dbReference>
<dbReference type="GO" id="GO:0003924">
    <property type="term" value="F:GTPase activity"/>
    <property type="evidence" value="ECO:0007669"/>
    <property type="project" value="UniProtKB-UniRule"/>
</dbReference>
<dbReference type="InterPro" id="IPR012340">
    <property type="entry name" value="NA-bd_OB-fold"/>
</dbReference>
<accession>A0A940DI99</accession>
<dbReference type="Gene3D" id="3.40.50.300">
    <property type="entry name" value="P-loop containing nucleotide triphosphate hydrolases"/>
    <property type="match status" value="1"/>
</dbReference>
<keyword evidence="1" id="KW-0963">Cytoplasm</keyword>
<dbReference type="AlphaFoldDB" id="A0A940DI99"/>
<keyword evidence="1" id="KW-0694">RNA-binding</keyword>
<comment type="caution">
    <text evidence="3">The sequence shown here is derived from an EMBL/GenBank/DDBJ whole genome shotgun (WGS) entry which is preliminary data.</text>
</comment>
<dbReference type="GO" id="GO:0046872">
    <property type="term" value="F:metal ion binding"/>
    <property type="evidence" value="ECO:0007669"/>
    <property type="project" value="UniProtKB-KW"/>
</dbReference>
<dbReference type="GO" id="GO:0005525">
    <property type="term" value="F:GTP binding"/>
    <property type="evidence" value="ECO:0007669"/>
    <property type="project" value="UniProtKB-UniRule"/>
</dbReference>
<keyword evidence="1" id="KW-0479">Metal-binding</keyword>
<feature type="binding site" evidence="1">
    <location>
        <position position="241"/>
    </location>
    <ligand>
        <name>Zn(2+)</name>
        <dbReference type="ChEBI" id="CHEBI:29105"/>
    </ligand>
</feature>
<keyword evidence="1" id="KW-0690">Ribosome biogenesis</keyword>
<keyword evidence="1" id="KW-0547">Nucleotide-binding</keyword>
<feature type="domain" description="EngC GTPase" evidence="2">
    <location>
        <begin position="72"/>
        <end position="215"/>
    </location>
</feature>
<dbReference type="NCBIfam" id="TIGR00157">
    <property type="entry name" value="ribosome small subunit-dependent GTPase A"/>
    <property type="match status" value="1"/>
</dbReference>
<keyword evidence="1" id="KW-0342">GTP-binding</keyword>
<comment type="cofactor">
    <cofactor evidence="1">
        <name>Zn(2+)</name>
        <dbReference type="ChEBI" id="CHEBI:29105"/>
    </cofactor>
    <text evidence="1">Binds 1 zinc ion per subunit.</text>
</comment>
<evidence type="ECO:0000313" key="4">
    <source>
        <dbReference type="Proteomes" id="UP000727857"/>
    </source>
</evidence>
<dbReference type="Gene3D" id="2.40.50.140">
    <property type="entry name" value="Nucleic acid-binding proteins"/>
    <property type="match status" value="1"/>
</dbReference>
<dbReference type="PANTHER" id="PTHR32120:SF11">
    <property type="entry name" value="SMALL RIBOSOMAL SUBUNIT BIOGENESIS GTPASE RSGA 1, MITOCHONDRIAL-RELATED"/>
    <property type="match status" value="1"/>
</dbReference>
<dbReference type="Pfam" id="PF03193">
    <property type="entry name" value="RsgA_GTPase"/>
    <property type="match status" value="1"/>
</dbReference>
<dbReference type="EMBL" id="JADINF010000096">
    <property type="protein sequence ID" value="MBO8424118.1"/>
    <property type="molecule type" value="Genomic_DNA"/>
</dbReference>
<reference evidence="3" key="1">
    <citation type="submission" date="2020-10" db="EMBL/GenBank/DDBJ databases">
        <authorList>
            <person name="Gilroy R."/>
        </authorList>
    </citation>
    <scope>NUCLEOTIDE SEQUENCE</scope>
    <source>
        <strain evidence="3">517</strain>
    </source>
</reference>
<dbReference type="GO" id="GO:0042274">
    <property type="term" value="P:ribosomal small subunit biogenesis"/>
    <property type="evidence" value="ECO:0007669"/>
    <property type="project" value="UniProtKB-UniRule"/>
</dbReference>
<dbReference type="GO" id="GO:0005737">
    <property type="term" value="C:cytoplasm"/>
    <property type="evidence" value="ECO:0007669"/>
    <property type="project" value="UniProtKB-SubCell"/>
</dbReference>
<keyword evidence="1" id="KW-0378">Hydrolase</keyword>
<keyword evidence="1" id="KW-0862">Zinc</keyword>
<dbReference type="GO" id="GO:0019843">
    <property type="term" value="F:rRNA binding"/>
    <property type="evidence" value="ECO:0007669"/>
    <property type="project" value="UniProtKB-KW"/>
</dbReference>
<dbReference type="SUPFAM" id="SSF52540">
    <property type="entry name" value="P-loop containing nucleoside triphosphate hydrolases"/>
    <property type="match status" value="1"/>
</dbReference>
<evidence type="ECO:0000259" key="2">
    <source>
        <dbReference type="PROSITE" id="PS50936"/>
    </source>
</evidence>
<reference evidence="3" key="2">
    <citation type="journal article" date="2021" name="PeerJ">
        <title>Extensive microbial diversity within the chicken gut microbiome revealed by metagenomics and culture.</title>
        <authorList>
            <person name="Gilroy R."/>
            <person name="Ravi A."/>
            <person name="Getino M."/>
            <person name="Pursley I."/>
            <person name="Horton D.L."/>
            <person name="Alikhan N.F."/>
            <person name="Baker D."/>
            <person name="Gharbi K."/>
            <person name="Hall N."/>
            <person name="Watson M."/>
            <person name="Adriaenssens E.M."/>
            <person name="Foster-Nyarko E."/>
            <person name="Jarju S."/>
            <person name="Secka A."/>
            <person name="Antonio M."/>
            <person name="Oren A."/>
            <person name="Chaudhuri R.R."/>
            <person name="La Ragione R."/>
            <person name="Hildebrand F."/>
            <person name="Pallen M.J."/>
        </authorList>
    </citation>
    <scope>NUCLEOTIDE SEQUENCE</scope>
    <source>
        <strain evidence="3">517</strain>
    </source>
</reference>
<dbReference type="Proteomes" id="UP000727857">
    <property type="component" value="Unassembled WGS sequence"/>
</dbReference>
<name>A0A940DI99_9FIRM</name>
<feature type="binding site" evidence="1">
    <location>
        <position position="254"/>
    </location>
    <ligand>
        <name>Zn(2+)</name>
        <dbReference type="ChEBI" id="CHEBI:29105"/>
    </ligand>
</feature>
<keyword evidence="1" id="KW-0699">rRNA-binding</keyword>
<proteinExistence type="inferred from homology"/>
<comment type="subunit">
    <text evidence="1">Monomer. Associates with 30S ribosomal subunit, binds 16S rRNA.</text>
</comment>
<dbReference type="InterPro" id="IPR004881">
    <property type="entry name" value="Ribosome_biogen_GTPase_RsgA"/>
</dbReference>
<dbReference type="EC" id="3.6.1.-" evidence="1"/>
<organism evidence="3 4">
    <name type="scientific">Candidatus Stercoripulliclostridium pullicola</name>
    <dbReference type="NCBI Taxonomy" id="2840953"/>
    <lineage>
        <taxon>Bacteria</taxon>
        <taxon>Bacillati</taxon>
        <taxon>Bacillota</taxon>
        <taxon>Clostridia</taxon>
        <taxon>Eubacteriales</taxon>
        <taxon>Candidatus Stercoripulliclostridium</taxon>
    </lineage>
</organism>
<evidence type="ECO:0000313" key="3">
    <source>
        <dbReference type="EMBL" id="MBO8424118.1"/>
    </source>
</evidence>
<gene>
    <name evidence="1 3" type="primary">rsgA</name>
    <name evidence="3" type="ORF">IAB16_03795</name>
</gene>
<dbReference type="PROSITE" id="PS50936">
    <property type="entry name" value="ENGC_GTPASE"/>
    <property type="match status" value="1"/>
</dbReference>
<dbReference type="Gene3D" id="1.10.40.50">
    <property type="entry name" value="Probable gtpase engc, domain 3"/>
    <property type="match status" value="1"/>
</dbReference>
<protein>
    <recommendedName>
        <fullName evidence="1">Small ribosomal subunit biogenesis GTPase RsgA</fullName>
        <ecNumber evidence="1">3.6.1.-</ecNumber>
    </recommendedName>
</protein>
<dbReference type="CDD" id="cd01854">
    <property type="entry name" value="YjeQ_EngC"/>
    <property type="match status" value="1"/>
</dbReference>
<feature type="binding site" evidence="1">
    <location>
        <position position="248"/>
    </location>
    <ligand>
        <name>Zn(2+)</name>
        <dbReference type="ChEBI" id="CHEBI:29105"/>
    </ligand>
</feature>
<dbReference type="PANTHER" id="PTHR32120">
    <property type="entry name" value="SMALL RIBOSOMAL SUBUNIT BIOGENESIS GTPASE RSGA"/>
    <property type="match status" value="1"/>
</dbReference>
<sequence length="289" mass="32566">MRGVDGTVTSVVAGRYTVKCGNKAYVAYARGKLRRDGDIYVGDKVAVIFERGEAVIDSVKPRRNSLVRPYVANVDAALIVIAKEPEPDMLLVDKIIVNCYVEGIKPVILYNKCELAEEGETDKVLEPYRAFMDCIEVSAEEKRGFEKLKEFVEGKTVCLAGQSAVGKTSLLNALLDLNLKTDGLSRKVKRGKNTTRHVEIYEALGGDIMDTCGFSMLTLVDLKPEELTYYYEDFIAYQDECKYRGCTHTEEPDCAVKRAVAEGTLDKGRYMRYLEIYGELKENRRKLYE</sequence>
<comment type="caution">
    <text evidence="1">Lacks conserved residue(s) required for the propagation of feature annotation.</text>
</comment>
<feature type="binding site" evidence="1">
    <location>
        <begin position="161"/>
        <end position="169"/>
    </location>
    <ligand>
        <name>GTP</name>
        <dbReference type="ChEBI" id="CHEBI:37565"/>
    </ligand>
</feature>
<dbReference type="HAMAP" id="MF_01820">
    <property type="entry name" value="GTPase_RsgA"/>
    <property type="match status" value="1"/>
</dbReference>
<evidence type="ECO:0000256" key="1">
    <source>
        <dbReference type="HAMAP-Rule" id="MF_01820"/>
    </source>
</evidence>